<evidence type="ECO:0000313" key="11">
    <source>
        <dbReference type="EMBL" id="QBM86775.1"/>
    </source>
</evidence>
<dbReference type="PRINTS" id="PR00464">
    <property type="entry name" value="EP450II"/>
</dbReference>
<dbReference type="InterPro" id="IPR002974">
    <property type="entry name" value="Cyt_P450_E_CYP52_ascomycetes"/>
</dbReference>
<dbReference type="AlphaFoldDB" id="A0A4P6XJW8"/>
<comment type="similarity">
    <text evidence="2 9">Belongs to the cytochrome P450 family.</text>
</comment>
<evidence type="ECO:0000256" key="7">
    <source>
        <dbReference type="ARBA" id="ARBA00023033"/>
    </source>
</evidence>
<dbReference type="InterPro" id="IPR017972">
    <property type="entry name" value="Cyt_P450_CS"/>
</dbReference>
<feature type="transmembrane region" description="Helical" evidence="10">
    <location>
        <begin position="15"/>
        <end position="32"/>
    </location>
</feature>
<dbReference type="Gene3D" id="1.10.630.10">
    <property type="entry name" value="Cytochrome P450"/>
    <property type="match status" value="1"/>
</dbReference>
<feature type="binding site" description="axial binding residue" evidence="8">
    <location>
        <position position="471"/>
    </location>
    <ligand>
        <name>heme</name>
        <dbReference type="ChEBI" id="CHEBI:30413"/>
    </ligand>
    <ligandPart>
        <name>Fe</name>
        <dbReference type="ChEBI" id="CHEBI:18248"/>
    </ligandPart>
</feature>
<keyword evidence="3 8" id="KW-0349">Heme</keyword>
<dbReference type="PANTHER" id="PTHR24287">
    <property type="entry name" value="P450, PUTATIVE (EUROFUNG)-RELATED"/>
    <property type="match status" value="1"/>
</dbReference>
<keyword evidence="6 8" id="KW-0408">Iron</keyword>
<dbReference type="InterPro" id="IPR002402">
    <property type="entry name" value="Cyt_P450_E_grp-II"/>
</dbReference>
<reference evidence="12" key="1">
    <citation type="submission" date="2019-03" db="EMBL/GenBank/DDBJ databases">
        <title>Snf2 controls pulcherriminic acid biosynthesis and connects pigmentation and antifungal activity of the yeast Metschnikowia pulcherrima.</title>
        <authorList>
            <person name="Gore-Lloyd D."/>
            <person name="Sumann I."/>
            <person name="Brachmann A.O."/>
            <person name="Schneeberger K."/>
            <person name="Ortiz-Merino R.A."/>
            <person name="Moreno-Beltran M."/>
            <person name="Schlaefli M."/>
            <person name="Kirner P."/>
            <person name="Santos Kron A."/>
            <person name="Wolfe K.H."/>
            <person name="Piel J."/>
            <person name="Ahrens C.H."/>
            <person name="Henk D."/>
            <person name="Freimoser F.M."/>
        </authorList>
    </citation>
    <scope>NUCLEOTIDE SEQUENCE [LARGE SCALE GENOMIC DNA]</scope>
    <source>
        <strain evidence="12">APC 1.2</strain>
    </source>
</reference>
<keyword evidence="4 8" id="KW-0479">Metal-binding</keyword>
<dbReference type="GO" id="GO:0005506">
    <property type="term" value="F:iron ion binding"/>
    <property type="evidence" value="ECO:0007669"/>
    <property type="project" value="InterPro"/>
</dbReference>
<dbReference type="InterPro" id="IPR047146">
    <property type="entry name" value="Cyt_P450_E_CYP52_fungi"/>
</dbReference>
<dbReference type="PRINTS" id="PR01239">
    <property type="entry name" value="EP450IICYP52"/>
</dbReference>
<evidence type="ECO:0000256" key="9">
    <source>
        <dbReference type="RuleBase" id="RU000461"/>
    </source>
</evidence>
<dbReference type="GO" id="GO:0020037">
    <property type="term" value="F:heme binding"/>
    <property type="evidence" value="ECO:0007669"/>
    <property type="project" value="InterPro"/>
</dbReference>
<dbReference type="InterPro" id="IPR001128">
    <property type="entry name" value="Cyt_P450"/>
</dbReference>
<keyword evidence="10" id="KW-0472">Membrane</keyword>
<evidence type="ECO:0000256" key="5">
    <source>
        <dbReference type="ARBA" id="ARBA00023002"/>
    </source>
</evidence>
<evidence type="ECO:0000256" key="3">
    <source>
        <dbReference type="ARBA" id="ARBA00022617"/>
    </source>
</evidence>
<dbReference type="InterPro" id="IPR036396">
    <property type="entry name" value="Cyt_P450_sf"/>
</dbReference>
<keyword evidence="5 9" id="KW-0560">Oxidoreductase</keyword>
<evidence type="ECO:0000256" key="6">
    <source>
        <dbReference type="ARBA" id="ARBA00023004"/>
    </source>
</evidence>
<accession>A0A4P6XJW8</accession>
<name>A0A4P6XJW8_9ASCO</name>
<comment type="cofactor">
    <cofactor evidence="1 8">
        <name>heme</name>
        <dbReference type="ChEBI" id="CHEBI:30413"/>
    </cofactor>
</comment>
<dbReference type="Pfam" id="PF00067">
    <property type="entry name" value="p450"/>
    <property type="match status" value="1"/>
</dbReference>
<dbReference type="PROSITE" id="PS00086">
    <property type="entry name" value="CYTOCHROME_P450"/>
    <property type="match status" value="1"/>
</dbReference>
<dbReference type="EMBL" id="CP034456">
    <property type="protein sequence ID" value="QBM86775.1"/>
    <property type="molecule type" value="Genomic_DNA"/>
</dbReference>
<dbReference type="STRING" id="2163413.A0A4P6XJW8"/>
<evidence type="ECO:0000256" key="2">
    <source>
        <dbReference type="ARBA" id="ARBA00010617"/>
    </source>
</evidence>
<dbReference type="PANTHER" id="PTHR24287:SF1">
    <property type="entry name" value="P450, PUTATIVE (EUROFUNG)-RELATED"/>
    <property type="match status" value="1"/>
</dbReference>
<keyword evidence="10" id="KW-1133">Transmembrane helix</keyword>
<evidence type="ECO:0000256" key="4">
    <source>
        <dbReference type="ARBA" id="ARBA00022723"/>
    </source>
</evidence>
<evidence type="ECO:0000256" key="8">
    <source>
        <dbReference type="PIRSR" id="PIRSR602402-1"/>
    </source>
</evidence>
<dbReference type="CDD" id="cd11063">
    <property type="entry name" value="CYP52"/>
    <property type="match status" value="1"/>
</dbReference>
<evidence type="ECO:0000256" key="1">
    <source>
        <dbReference type="ARBA" id="ARBA00001971"/>
    </source>
</evidence>
<proteinExistence type="inferred from homology"/>
<evidence type="ECO:0000313" key="12">
    <source>
        <dbReference type="Proteomes" id="UP000292447"/>
    </source>
</evidence>
<gene>
    <name evidence="11" type="primary">MPUL0A14220</name>
    <name evidence="11" type="ORF">METSCH_A14220</name>
</gene>
<evidence type="ECO:0000256" key="10">
    <source>
        <dbReference type="SAM" id="Phobius"/>
    </source>
</evidence>
<keyword evidence="7 9" id="KW-0503">Monooxygenase</keyword>
<dbReference type="Proteomes" id="UP000292447">
    <property type="component" value="Chromosome I"/>
</dbReference>
<protein>
    <submittedName>
        <fullName evidence="11">Cytochrome P450</fullName>
    </submittedName>
</protein>
<keyword evidence="12" id="KW-1185">Reference proteome</keyword>
<dbReference type="PRINTS" id="PR00385">
    <property type="entry name" value="P450"/>
</dbReference>
<organism evidence="11 12">
    <name type="scientific">Metschnikowia aff. pulcherrima</name>
    <dbReference type="NCBI Taxonomy" id="2163413"/>
    <lineage>
        <taxon>Eukaryota</taxon>
        <taxon>Fungi</taxon>
        <taxon>Dikarya</taxon>
        <taxon>Ascomycota</taxon>
        <taxon>Saccharomycotina</taxon>
        <taxon>Pichiomycetes</taxon>
        <taxon>Metschnikowiaceae</taxon>
        <taxon>Metschnikowia</taxon>
    </lineage>
</organism>
<dbReference type="SUPFAM" id="SSF48264">
    <property type="entry name" value="Cytochrome P450"/>
    <property type="match status" value="1"/>
</dbReference>
<sequence>MLEAIPAFLYVNQPWYVILIEIWVTFTFISRLKYFILSKIYKAHSPPRRGDWFFGFHLLYDMLREGLRGTAQEFTRLNMKKLNVHTAFFKLVGKDIILTHDPENIKAILATQFNDFILGSRHECVKITLGDGIFTLDGTGWKHSRAMLRPQFAREQIGHVESLEPRVQALIAQIRKTKGTVFDIQPLFFKLTVDSGTDFLFGESCDSLNEGLNREMDSSFEGVDSELRRKFPDAFNYSQNILNIRLNLQKLYWLGSTLKFKKCNKIVHDFTDFYVKKALGASEKELETNSRGGYVFLYELLKETRDPVVLRDQCLNILLAARDTTAGLLSFTLFELARNPRIFATLRQNIVDAFGEGIEADISLISFETLKKCEYLKWVLNEALRMYPSVPRNFRVSTRNTTLPRGGGPDQSSPIFVEKGTVVTYAVYSTHRDEQFYGEDAHVFRPERWGEPATKKLGWAFLPFNGGPRICLGQQFALTEASYVIVRLLQTFSVVEAFDTVYPPKLQTHLTMSLKEGANIALH</sequence>
<keyword evidence="10" id="KW-0812">Transmembrane</keyword>
<dbReference type="GO" id="GO:0016712">
    <property type="term" value="F:oxidoreductase activity, acting on paired donors, with incorporation or reduction of molecular oxygen, reduced flavin or flavoprotein as one donor, and incorporation of one atom of oxygen"/>
    <property type="evidence" value="ECO:0007669"/>
    <property type="project" value="InterPro"/>
</dbReference>